<dbReference type="PATRIC" id="fig|1302.21.peg.355"/>
<proteinExistence type="predicted"/>
<evidence type="ECO:0000313" key="2">
    <source>
        <dbReference type="EMBL" id="KXT73854.1"/>
    </source>
</evidence>
<reference evidence="2 3" key="1">
    <citation type="submission" date="2016-01" db="EMBL/GenBank/DDBJ databases">
        <title>Highly variable Streptococcus oralis are common among viridans streptococci isolated from primates.</title>
        <authorList>
            <person name="Denapaite D."/>
            <person name="Rieger M."/>
            <person name="Koendgen S."/>
            <person name="Brueckner R."/>
            <person name="Ochigava I."/>
            <person name="Kappeler P."/>
            <person name="Maetz-Rensing K."/>
            <person name="Leendertz F."/>
            <person name="Hakenbeck R."/>
        </authorList>
    </citation>
    <scope>NUCLEOTIDE SEQUENCE [LARGE SCALE GENOMIC DNA]</scope>
    <source>
        <strain evidence="2 3">DD07</strain>
    </source>
</reference>
<sequence>MFELENGRRRMLASAKELQKGNEIVLPVYLTTLLYHSKNVHKLDEPEHLEYIQKHRNEFKDLLNLVSEFSQKYVLADANLEKIKNLYADNEQADIEILANSFINLLTFTALGAPAAFKFFGKDIDRKRYTTVSEILNATLIHQSITGLYETRIDLSKLGED</sequence>
<dbReference type="InterPro" id="IPR032237">
    <property type="entry name" value="Cas9_PI"/>
</dbReference>
<dbReference type="Proteomes" id="UP000070096">
    <property type="component" value="Unassembled WGS sequence"/>
</dbReference>
<name>A0A139NDL9_STRGN</name>
<comment type="caution">
    <text evidence="2">The sequence shown here is derived from an EMBL/GenBank/DDBJ whole genome shotgun (WGS) entry which is preliminary data.</text>
</comment>
<gene>
    <name evidence="2" type="ORF">SGODD07_00312</name>
</gene>
<organism evidence="2 3">
    <name type="scientific">Streptococcus gordonii</name>
    <dbReference type="NCBI Taxonomy" id="1302"/>
    <lineage>
        <taxon>Bacteria</taxon>
        <taxon>Bacillati</taxon>
        <taxon>Bacillota</taxon>
        <taxon>Bacilli</taxon>
        <taxon>Lactobacillales</taxon>
        <taxon>Streptococcaceae</taxon>
        <taxon>Streptococcus</taxon>
    </lineage>
</organism>
<dbReference type="Pfam" id="PF16595">
    <property type="entry name" value="Cas9_PI"/>
    <property type="match status" value="1"/>
</dbReference>
<protein>
    <submittedName>
        <fullName evidence="2">CRISPR-associated protein, Csn1 family</fullName>
    </submittedName>
</protein>
<evidence type="ECO:0000313" key="3">
    <source>
        <dbReference type="Proteomes" id="UP000070096"/>
    </source>
</evidence>
<dbReference type="AlphaFoldDB" id="A0A139NDL9"/>
<accession>A0A139NDL9</accession>
<dbReference type="EMBL" id="LQRC01000057">
    <property type="protein sequence ID" value="KXT73854.1"/>
    <property type="molecule type" value="Genomic_DNA"/>
</dbReference>
<feature type="domain" description="CRISPR-associated endonuclease Cas9 PAM-interacting" evidence="1">
    <location>
        <begin position="1"/>
        <end position="151"/>
    </location>
</feature>
<evidence type="ECO:0000259" key="1">
    <source>
        <dbReference type="Pfam" id="PF16595"/>
    </source>
</evidence>